<evidence type="ECO:0000256" key="1">
    <source>
        <dbReference type="SAM" id="MobiDB-lite"/>
    </source>
</evidence>
<organism evidence="2 3">
    <name type="scientific">Forsythia ovata</name>
    <dbReference type="NCBI Taxonomy" id="205694"/>
    <lineage>
        <taxon>Eukaryota</taxon>
        <taxon>Viridiplantae</taxon>
        <taxon>Streptophyta</taxon>
        <taxon>Embryophyta</taxon>
        <taxon>Tracheophyta</taxon>
        <taxon>Spermatophyta</taxon>
        <taxon>Magnoliopsida</taxon>
        <taxon>eudicotyledons</taxon>
        <taxon>Gunneridae</taxon>
        <taxon>Pentapetalae</taxon>
        <taxon>asterids</taxon>
        <taxon>lamiids</taxon>
        <taxon>Lamiales</taxon>
        <taxon>Oleaceae</taxon>
        <taxon>Forsythieae</taxon>
        <taxon>Forsythia</taxon>
    </lineage>
</organism>
<evidence type="ECO:0000313" key="3">
    <source>
        <dbReference type="Proteomes" id="UP001604277"/>
    </source>
</evidence>
<gene>
    <name evidence="2" type="ORF">Fot_10873</name>
</gene>
<evidence type="ECO:0000313" key="2">
    <source>
        <dbReference type="EMBL" id="KAL2549343.1"/>
    </source>
</evidence>
<name>A0ABD1WI35_9LAMI</name>
<dbReference type="Proteomes" id="UP001604277">
    <property type="component" value="Unassembled WGS sequence"/>
</dbReference>
<dbReference type="AlphaFoldDB" id="A0ABD1WI35"/>
<feature type="region of interest" description="Disordered" evidence="1">
    <location>
        <begin position="1"/>
        <end position="83"/>
    </location>
</feature>
<comment type="caution">
    <text evidence="2">The sequence shown here is derived from an EMBL/GenBank/DDBJ whole genome shotgun (WGS) entry which is preliminary data.</text>
</comment>
<proteinExistence type="predicted"/>
<accession>A0ABD1WI35</accession>
<feature type="compositionally biased region" description="Low complexity" evidence="1">
    <location>
        <begin position="209"/>
        <end position="226"/>
    </location>
</feature>
<dbReference type="EMBL" id="JBFOLJ010000003">
    <property type="protein sequence ID" value="KAL2549343.1"/>
    <property type="molecule type" value="Genomic_DNA"/>
</dbReference>
<sequence length="226" mass="24981">MKSLDKKNHLQPEHGDKRLSKKLYSGKSDRAVINGSGKSHSAAKPRSRHPALKLSRHPQLRAAQSPFSLALPQKTRTHPNDSTRCPIKEFFESPAAVVCNNGRQQQFVSYQVRKPKGQITFSYKFVEKVGGFAAKIDEELVVGPNFAYPPPSLGVYPHFLVDQATRQYPSHVAPGVYPPPPLGEYPSLPRYGYPPLPSYGGYPSPPLPSGYGYPPQPEYGYPGAQQ</sequence>
<feature type="compositionally biased region" description="Basic residues" evidence="1">
    <location>
        <begin position="41"/>
        <end position="59"/>
    </location>
</feature>
<reference evidence="3" key="1">
    <citation type="submission" date="2024-07" db="EMBL/GenBank/DDBJ databases">
        <title>Two chromosome-level genome assemblies of Korean endemic species Abeliophyllum distichum and Forsythia ovata (Oleaceae).</title>
        <authorList>
            <person name="Jang H."/>
        </authorList>
    </citation>
    <scope>NUCLEOTIDE SEQUENCE [LARGE SCALE GENOMIC DNA]</scope>
</reference>
<feature type="region of interest" description="Disordered" evidence="1">
    <location>
        <begin position="207"/>
        <end position="226"/>
    </location>
</feature>
<protein>
    <submittedName>
        <fullName evidence="2">Uncharacterized protein</fullName>
    </submittedName>
</protein>
<keyword evidence="3" id="KW-1185">Reference proteome</keyword>
<feature type="compositionally biased region" description="Basic and acidic residues" evidence="1">
    <location>
        <begin position="1"/>
        <end position="18"/>
    </location>
</feature>